<feature type="domain" description="Protein root UVB sensitive/RUS" evidence="6">
    <location>
        <begin position="78"/>
        <end position="151"/>
    </location>
</feature>
<keyword evidence="5" id="KW-0472">Membrane</keyword>
<reference evidence="7" key="2">
    <citation type="submission" date="2025-09" db="UniProtKB">
        <authorList>
            <consortium name="Ensembl"/>
        </authorList>
    </citation>
    <scope>IDENTIFICATION</scope>
    <source>
        <strain evidence="7">broiler</strain>
    </source>
</reference>
<dbReference type="GeneTree" id="ENSGT00390000000050"/>
<name>A0A8V0X6I9_CHICK</name>
<protein>
    <recommendedName>
        <fullName evidence="6">Protein root UVB sensitive/RUS domain-containing protein</fullName>
    </recommendedName>
</protein>
<accession>A0A8V0X6I9</accession>
<evidence type="ECO:0000256" key="3">
    <source>
        <dbReference type="ARBA" id="ARBA00022692"/>
    </source>
</evidence>
<keyword evidence="4" id="KW-1133">Transmembrane helix</keyword>
<evidence type="ECO:0000256" key="5">
    <source>
        <dbReference type="ARBA" id="ARBA00023136"/>
    </source>
</evidence>
<evidence type="ECO:0000259" key="6">
    <source>
        <dbReference type="Pfam" id="PF04884"/>
    </source>
</evidence>
<dbReference type="GO" id="GO:0016020">
    <property type="term" value="C:membrane"/>
    <property type="evidence" value="ECO:0007669"/>
    <property type="project" value="UniProtKB-SubCell"/>
</dbReference>
<comment type="subcellular location">
    <subcellularLocation>
        <location evidence="1">Membrane</location>
    </subcellularLocation>
</comment>
<keyword evidence="3" id="KW-0812">Transmembrane</keyword>
<dbReference type="Proteomes" id="UP000000539">
    <property type="component" value="Unassembled WGS sequence"/>
</dbReference>
<dbReference type="OrthoDB" id="364779at2759"/>
<gene>
    <name evidence="7" type="primary">LOC121108943</name>
</gene>
<dbReference type="Pfam" id="PF04884">
    <property type="entry name" value="UVB_sens_prot"/>
    <property type="match status" value="2"/>
</dbReference>
<organism evidence="7 8">
    <name type="scientific">Gallus gallus</name>
    <name type="common">Chicken</name>
    <dbReference type="NCBI Taxonomy" id="9031"/>
    <lineage>
        <taxon>Eukaryota</taxon>
        <taxon>Metazoa</taxon>
        <taxon>Chordata</taxon>
        <taxon>Craniata</taxon>
        <taxon>Vertebrata</taxon>
        <taxon>Euteleostomi</taxon>
        <taxon>Archelosauria</taxon>
        <taxon>Archosauria</taxon>
        <taxon>Dinosauria</taxon>
        <taxon>Saurischia</taxon>
        <taxon>Theropoda</taxon>
        <taxon>Coelurosauria</taxon>
        <taxon>Aves</taxon>
        <taxon>Neognathae</taxon>
        <taxon>Galloanserae</taxon>
        <taxon>Galliformes</taxon>
        <taxon>Phasianidae</taxon>
        <taxon>Phasianinae</taxon>
        <taxon>Gallus</taxon>
    </lineage>
</organism>
<evidence type="ECO:0000256" key="2">
    <source>
        <dbReference type="ARBA" id="ARBA00007558"/>
    </source>
</evidence>
<reference evidence="7" key="1">
    <citation type="submission" date="2025-08" db="UniProtKB">
        <authorList>
            <consortium name="Ensembl"/>
        </authorList>
    </citation>
    <scope>IDENTIFICATION</scope>
    <source>
        <strain evidence="7">broiler</strain>
    </source>
</reference>
<dbReference type="InterPro" id="IPR054549">
    <property type="entry name" value="UVB_sens_RUS_dom"/>
</dbReference>
<dbReference type="PANTHER" id="PTHR12770:SF31">
    <property type="entry name" value="RUS FAMILY MEMBER 1"/>
    <property type="match status" value="1"/>
</dbReference>
<dbReference type="PANTHER" id="PTHR12770">
    <property type="entry name" value="RUS1 FAMILY PROTEIN C16ORF58"/>
    <property type="match status" value="1"/>
</dbReference>
<keyword evidence="8" id="KW-1185">Reference proteome</keyword>
<evidence type="ECO:0000256" key="4">
    <source>
        <dbReference type="ARBA" id="ARBA00022989"/>
    </source>
</evidence>
<evidence type="ECO:0000313" key="7">
    <source>
        <dbReference type="Ensembl" id="ENSGALP00010000205.1"/>
    </source>
</evidence>
<feature type="domain" description="Protein root UVB sensitive/RUS" evidence="6">
    <location>
        <begin position="36"/>
        <end position="76"/>
    </location>
</feature>
<dbReference type="Ensembl" id="ENSGALT00010000378.1">
    <property type="protein sequence ID" value="ENSGALP00010000205.1"/>
    <property type="gene ID" value="ENSGALG00010000189.1"/>
</dbReference>
<proteinExistence type="inferred from homology"/>
<dbReference type="AlphaFoldDB" id="A0A8V0X6I9"/>
<sequence length="306" mass="32244">MGRTGPNRSLWAILVRTGPNRSLWAILVRTGPYWFLVVQALCSSLSGIIATRAVFEAVGVGDGAATPMGATLTWLLSALDCEAKQWRLAADVINDAALLLELSAPAWPGAAPLVAWWGVAGGATRAAIAVHQARRDNAAEVAAKDGSQVPCASRRLTWLLVLLLTGAHLGANMAAVRSLCIPTLNRPRLRLALSGALRGLSGALRGPTDPKTPTPNKGGVTVAVPTPREVNPKEPLLPGQCEPMGPQCSPLPPNAPQCPPNAPHCPPMSPKDAGWSTRRHQLAADEWRLQWAGPESHAHPSLTTPT</sequence>
<evidence type="ECO:0000256" key="1">
    <source>
        <dbReference type="ARBA" id="ARBA00004370"/>
    </source>
</evidence>
<dbReference type="InterPro" id="IPR006968">
    <property type="entry name" value="RUS_fam"/>
</dbReference>
<comment type="similarity">
    <text evidence="2">Belongs to the RUS1 family.</text>
</comment>
<evidence type="ECO:0000313" key="8">
    <source>
        <dbReference type="Proteomes" id="UP000000539"/>
    </source>
</evidence>